<feature type="signal peptide" evidence="2">
    <location>
        <begin position="1"/>
        <end position="34"/>
    </location>
</feature>
<dbReference type="InterPro" id="IPR005183">
    <property type="entry name" value="DUF305_CopM-like"/>
</dbReference>
<reference evidence="4 5" key="1">
    <citation type="submission" date="2019-12" db="EMBL/GenBank/DDBJ databases">
        <authorList>
            <person name="Kun Z."/>
        </authorList>
    </citation>
    <scope>NUCLEOTIDE SEQUENCE [LARGE SCALE GENOMIC DNA]</scope>
    <source>
        <strain evidence="4 5">YIM 123512</strain>
    </source>
</reference>
<dbReference type="InterPro" id="IPR012347">
    <property type="entry name" value="Ferritin-like"/>
</dbReference>
<dbReference type="PROSITE" id="PS51257">
    <property type="entry name" value="PROKAR_LIPOPROTEIN"/>
    <property type="match status" value="1"/>
</dbReference>
<organism evidence="4 5">
    <name type="scientific">Nocardioides flavescens</name>
    <dbReference type="NCBI Taxonomy" id="2691959"/>
    <lineage>
        <taxon>Bacteria</taxon>
        <taxon>Bacillati</taxon>
        <taxon>Actinomycetota</taxon>
        <taxon>Actinomycetes</taxon>
        <taxon>Propionibacteriales</taxon>
        <taxon>Nocardioidaceae</taxon>
        <taxon>Nocardioides</taxon>
    </lineage>
</organism>
<dbReference type="Gene3D" id="1.20.1260.10">
    <property type="match status" value="1"/>
</dbReference>
<keyword evidence="5" id="KW-1185">Reference proteome</keyword>
<dbReference type="Pfam" id="PF03713">
    <property type="entry name" value="DUF305"/>
    <property type="match status" value="1"/>
</dbReference>
<evidence type="ECO:0000256" key="2">
    <source>
        <dbReference type="SAM" id="SignalP"/>
    </source>
</evidence>
<name>A0A6L7EXZ3_9ACTN</name>
<accession>A0A6L7EXZ3</accession>
<dbReference type="Proteomes" id="UP000473325">
    <property type="component" value="Unassembled WGS sequence"/>
</dbReference>
<dbReference type="RefSeq" id="WP_160876010.1">
    <property type="nucleotide sequence ID" value="NZ_WUEK01000003.1"/>
</dbReference>
<feature type="chain" id="PRO_5026840140" evidence="2">
    <location>
        <begin position="35"/>
        <end position="221"/>
    </location>
</feature>
<evidence type="ECO:0000256" key="1">
    <source>
        <dbReference type="SAM" id="MobiDB-lite"/>
    </source>
</evidence>
<comment type="caution">
    <text evidence="4">The sequence shown here is derived from an EMBL/GenBank/DDBJ whole genome shotgun (WGS) entry which is preliminary data.</text>
</comment>
<dbReference type="PANTHER" id="PTHR36933:SF1">
    <property type="entry name" value="SLL0788 PROTEIN"/>
    <property type="match status" value="1"/>
</dbReference>
<gene>
    <name evidence="4" type="ORF">GRQ65_05495</name>
</gene>
<protein>
    <submittedName>
        <fullName evidence="4">DUF305 domain-containing protein</fullName>
    </submittedName>
</protein>
<sequence>MTLRKINRTTARRLAATAAVLTLGLGLAACGDSADDGSASPASSTQTAANGDVFNDADVSFATDMIPHHAQAIEMVTMTDGRTLDPAVQQLADEIRNAQAPEVETMVDWLTAWGEQVPETSLDHVNGGHGDSQDTGDSHDPADSDMPGMMSADDMAALEAAPDGEFQTRWLEMMKQHHEGAIEMARTELEDGRFADAKNLAESIVTTQKAEIEEIDQLLAD</sequence>
<dbReference type="PANTHER" id="PTHR36933">
    <property type="entry name" value="SLL0788 PROTEIN"/>
    <property type="match status" value="1"/>
</dbReference>
<evidence type="ECO:0000313" key="4">
    <source>
        <dbReference type="EMBL" id="MXG88999.1"/>
    </source>
</evidence>
<proteinExistence type="predicted"/>
<evidence type="ECO:0000313" key="5">
    <source>
        <dbReference type="Proteomes" id="UP000473325"/>
    </source>
</evidence>
<evidence type="ECO:0000259" key="3">
    <source>
        <dbReference type="Pfam" id="PF03713"/>
    </source>
</evidence>
<feature type="domain" description="DUF305" evidence="3">
    <location>
        <begin position="58"/>
        <end position="219"/>
    </location>
</feature>
<keyword evidence="2" id="KW-0732">Signal</keyword>
<dbReference type="EMBL" id="WUEK01000003">
    <property type="protein sequence ID" value="MXG88999.1"/>
    <property type="molecule type" value="Genomic_DNA"/>
</dbReference>
<dbReference type="AlphaFoldDB" id="A0A6L7EXZ3"/>
<feature type="region of interest" description="Disordered" evidence="1">
    <location>
        <begin position="120"/>
        <end position="150"/>
    </location>
</feature>